<protein>
    <submittedName>
        <fullName evidence="1">Uncharacterized protein</fullName>
    </submittedName>
</protein>
<sequence length="68" mass="7569">MYYIDIFNTFHLGSTAILSCICSLHKQITRATQGQSVKQVELNLQSPVYTHGQLFVALSHSTTKQGGR</sequence>
<organism evidence="1 2">
    <name type="scientific">Gymnopus androsaceus JB14</name>
    <dbReference type="NCBI Taxonomy" id="1447944"/>
    <lineage>
        <taxon>Eukaryota</taxon>
        <taxon>Fungi</taxon>
        <taxon>Dikarya</taxon>
        <taxon>Basidiomycota</taxon>
        <taxon>Agaricomycotina</taxon>
        <taxon>Agaricomycetes</taxon>
        <taxon>Agaricomycetidae</taxon>
        <taxon>Agaricales</taxon>
        <taxon>Marasmiineae</taxon>
        <taxon>Omphalotaceae</taxon>
        <taxon>Gymnopus</taxon>
    </lineage>
</organism>
<keyword evidence="2" id="KW-1185">Reference proteome</keyword>
<gene>
    <name evidence="1" type="ORF">BT96DRAFT_822751</name>
</gene>
<dbReference type="Proteomes" id="UP000799118">
    <property type="component" value="Unassembled WGS sequence"/>
</dbReference>
<dbReference type="OrthoDB" id="3353471at2759"/>
<evidence type="ECO:0000313" key="1">
    <source>
        <dbReference type="EMBL" id="KAE9397846.1"/>
    </source>
</evidence>
<proteinExistence type="predicted"/>
<name>A0A6A4HIE2_9AGAR</name>
<reference evidence="1" key="1">
    <citation type="journal article" date="2019" name="Environ. Microbiol.">
        <title>Fungal ecological strategies reflected in gene transcription - a case study of two litter decomposers.</title>
        <authorList>
            <person name="Barbi F."/>
            <person name="Kohler A."/>
            <person name="Barry K."/>
            <person name="Baskaran P."/>
            <person name="Daum C."/>
            <person name="Fauchery L."/>
            <person name="Ihrmark K."/>
            <person name="Kuo A."/>
            <person name="LaButti K."/>
            <person name="Lipzen A."/>
            <person name="Morin E."/>
            <person name="Grigoriev I.V."/>
            <person name="Henrissat B."/>
            <person name="Lindahl B."/>
            <person name="Martin F."/>
        </authorList>
    </citation>
    <scope>NUCLEOTIDE SEQUENCE</scope>
    <source>
        <strain evidence="1">JB14</strain>
    </source>
</reference>
<accession>A0A6A4HIE2</accession>
<dbReference type="EMBL" id="ML769491">
    <property type="protein sequence ID" value="KAE9397846.1"/>
    <property type="molecule type" value="Genomic_DNA"/>
</dbReference>
<evidence type="ECO:0000313" key="2">
    <source>
        <dbReference type="Proteomes" id="UP000799118"/>
    </source>
</evidence>
<dbReference type="AlphaFoldDB" id="A0A6A4HIE2"/>